<keyword evidence="4" id="KW-0560">Oxidoreductase</keyword>
<keyword evidence="8" id="KW-1185">Reference proteome</keyword>
<evidence type="ECO:0000256" key="1">
    <source>
        <dbReference type="ARBA" id="ARBA00010617"/>
    </source>
</evidence>
<sequence length="236" mass="26812">MHLQLGEVAAVVISSPEAAKEVMKTHDLIFASRPEILAFKIFSYNFTNMAFAPYGNYWRQLQKICILELLSAKRIQSYESIREEEVWNLIESISSSQGLPINLSRKIFSLTNTITSTAAFGIKCKDQDEFITTIQEAVKLSGGFDLPDVSPSLKFLHSINRVKPALEKMHQKIDKILDNIIDDHTSRKAMIISSDKSRKEDLLDVLLNRQPQICQARKALSFLSQPTTSNLSFWYV</sequence>
<evidence type="ECO:0008006" key="9">
    <source>
        <dbReference type="Google" id="ProtNLM"/>
    </source>
</evidence>
<dbReference type="PANTHER" id="PTHR47955:SF8">
    <property type="entry name" value="CYTOCHROME P450 71D11-LIKE"/>
    <property type="match status" value="1"/>
</dbReference>
<comment type="caution">
    <text evidence="7">The sequence shown here is derived from an EMBL/GenBank/DDBJ whole genome shotgun (WGS) entry which is preliminary data.</text>
</comment>
<dbReference type="InterPro" id="IPR001128">
    <property type="entry name" value="Cyt_P450"/>
</dbReference>
<dbReference type="Gene3D" id="1.10.630.10">
    <property type="entry name" value="Cytochrome P450"/>
    <property type="match status" value="1"/>
</dbReference>
<accession>A0ABC8UHD2</accession>
<evidence type="ECO:0000256" key="5">
    <source>
        <dbReference type="ARBA" id="ARBA00023004"/>
    </source>
</evidence>
<dbReference type="Pfam" id="PF00067">
    <property type="entry name" value="p450"/>
    <property type="match status" value="1"/>
</dbReference>
<dbReference type="SUPFAM" id="SSF48264">
    <property type="entry name" value="Cytochrome P450"/>
    <property type="match status" value="1"/>
</dbReference>
<keyword evidence="3" id="KW-0479">Metal-binding</keyword>
<proteinExistence type="inferred from homology"/>
<name>A0ABC8UHD2_9AQUA</name>
<evidence type="ECO:0000256" key="4">
    <source>
        <dbReference type="ARBA" id="ARBA00023002"/>
    </source>
</evidence>
<comment type="similarity">
    <text evidence="1">Belongs to the cytochrome P450 family.</text>
</comment>
<evidence type="ECO:0000256" key="6">
    <source>
        <dbReference type="ARBA" id="ARBA00023033"/>
    </source>
</evidence>
<dbReference type="InterPro" id="IPR036396">
    <property type="entry name" value="Cyt_P450_sf"/>
</dbReference>
<protein>
    <recommendedName>
        <fullName evidence="9">Cytochrome P450</fullName>
    </recommendedName>
</protein>
<reference evidence="7 8" key="1">
    <citation type="submission" date="2024-02" db="EMBL/GenBank/DDBJ databases">
        <authorList>
            <person name="Vignale AGUSTIN F."/>
            <person name="Sosa J E."/>
            <person name="Modenutti C."/>
        </authorList>
    </citation>
    <scope>NUCLEOTIDE SEQUENCE [LARGE SCALE GENOMIC DNA]</scope>
</reference>
<dbReference type="GO" id="GO:0004497">
    <property type="term" value="F:monooxygenase activity"/>
    <property type="evidence" value="ECO:0007669"/>
    <property type="project" value="UniProtKB-KW"/>
</dbReference>
<evidence type="ECO:0000256" key="2">
    <source>
        <dbReference type="ARBA" id="ARBA00022617"/>
    </source>
</evidence>
<gene>
    <name evidence="7" type="ORF">ILEXP_LOCUS50383</name>
</gene>
<dbReference type="EMBL" id="CAUOFW020007724">
    <property type="protein sequence ID" value="CAK9180390.1"/>
    <property type="molecule type" value="Genomic_DNA"/>
</dbReference>
<evidence type="ECO:0000313" key="7">
    <source>
        <dbReference type="EMBL" id="CAK9180390.1"/>
    </source>
</evidence>
<evidence type="ECO:0000313" key="8">
    <source>
        <dbReference type="Proteomes" id="UP001642360"/>
    </source>
</evidence>
<dbReference type="AlphaFoldDB" id="A0ABC8UHD2"/>
<dbReference type="Proteomes" id="UP001642360">
    <property type="component" value="Unassembled WGS sequence"/>
</dbReference>
<keyword evidence="6" id="KW-0503">Monooxygenase</keyword>
<organism evidence="7 8">
    <name type="scientific">Ilex paraguariensis</name>
    <name type="common">yerba mate</name>
    <dbReference type="NCBI Taxonomy" id="185542"/>
    <lineage>
        <taxon>Eukaryota</taxon>
        <taxon>Viridiplantae</taxon>
        <taxon>Streptophyta</taxon>
        <taxon>Embryophyta</taxon>
        <taxon>Tracheophyta</taxon>
        <taxon>Spermatophyta</taxon>
        <taxon>Magnoliopsida</taxon>
        <taxon>eudicotyledons</taxon>
        <taxon>Gunneridae</taxon>
        <taxon>Pentapetalae</taxon>
        <taxon>asterids</taxon>
        <taxon>campanulids</taxon>
        <taxon>Aquifoliales</taxon>
        <taxon>Aquifoliaceae</taxon>
        <taxon>Ilex</taxon>
    </lineage>
</organism>
<dbReference type="PANTHER" id="PTHR47955">
    <property type="entry name" value="CYTOCHROME P450 FAMILY 71 PROTEIN"/>
    <property type="match status" value="1"/>
</dbReference>
<keyword evidence="2" id="KW-0349">Heme</keyword>
<keyword evidence="5" id="KW-0408">Iron</keyword>
<dbReference type="GO" id="GO:0046872">
    <property type="term" value="F:metal ion binding"/>
    <property type="evidence" value="ECO:0007669"/>
    <property type="project" value="UniProtKB-KW"/>
</dbReference>
<evidence type="ECO:0000256" key="3">
    <source>
        <dbReference type="ARBA" id="ARBA00022723"/>
    </source>
</evidence>